<evidence type="ECO:0000313" key="2">
    <source>
        <dbReference type="Proteomes" id="UP001055172"/>
    </source>
</evidence>
<comment type="caution">
    <text evidence="1">The sequence shown here is derived from an EMBL/GenBank/DDBJ whole genome shotgun (WGS) entry which is preliminary data.</text>
</comment>
<reference evidence="1 2" key="1">
    <citation type="submission" date="2021-07" db="EMBL/GenBank/DDBJ databases">
        <title>Genome data of Colletotrichum spaethianum.</title>
        <authorList>
            <person name="Utami Y.D."/>
            <person name="Hiruma K."/>
        </authorList>
    </citation>
    <scope>NUCLEOTIDE SEQUENCE [LARGE SCALE GENOMIC DNA]</scope>
    <source>
        <strain evidence="1 2">MAFF 242679</strain>
    </source>
</reference>
<dbReference type="AlphaFoldDB" id="A0AA37GEP9"/>
<organism evidence="1 2">
    <name type="scientific">Colletotrichum liriopes</name>
    <dbReference type="NCBI Taxonomy" id="708192"/>
    <lineage>
        <taxon>Eukaryota</taxon>
        <taxon>Fungi</taxon>
        <taxon>Dikarya</taxon>
        <taxon>Ascomycota</taxon>
        <taxon>Pezizomycotina</taxon>
        <taxon>Sordariomycetes</taxon>
        <taxon>Hypocreomycetidae</taxon>
        <taxon>Glomerellales</taxon>
        <taxon>Glomerellaceae</taxon>
        <taxon>Colletotrichum</taxon>
        <taxon>Colletotrichum spaethianum species complex</taxon>
    </lineage>
</organism>
<gene>
    <name evidence="1" type="ORF">ColLi_02113</name>
</gene>
<name>A0AA37GEP9_9PEZI</name>
<accession>A0AA37GEP9</accession>
<evidence type="ECO:0000313" key="1">
    <source>
        <dbReference type="EMBL" id="GJC79275.1"/>
    </source>
</evidence>
<protein>
    <recommendedName>
        <fullName evidence="3">NAD-specific glutamate dehydrogenase</fullName>
    </recommendedName>
</protein>
<keyword evidence="2" id="KW-1185">Reference proteome</keyword>
<dbReference type="EMBL" id="BPPX01000003">
    <property type="protein sequence ID" value="GJC79275.1"/>
    <property type="molecule type" value="Genomic_DNA"/>
</dbReference>
<evidence type="ECO:0008006" key="3">
    <source>
        <dbReference type="Google" id="ProtNLM"/>
    </source>
</evidence>
<dbReference type="Proteomes" id="UP001055172">
    <property type="component" value="Unassembled WGS sequence"/>
</dbReference>
<sequence length="845" mass="89014">MVDDSFMTFLRLPVISRPGRLLGRRGACRIDSTYMAAPPIWVQARPMATPAGLTSPGADVVDEVVLANGDVDRVGDVEGDAGLLGGRGLGGLLARLARRLGLLLRLGQRLLAILRQGLLLGEDLLAEILHDLERRLSVHLFDLLLEVAHAGLAGVRLDELLDGLLAELHVGVGQTRGLSGGRGKLHAVEKGSRDGVRHVGGADEEDLGQVDGDVHVVVQERAVLLGIKQLEQGRRGVALVAAANLVDLVDQDQWVFRLALLQRLDDATGQSADVGSSVTLDLSHVRQTADAESVVLAVQGAGNGLADGRLSDARGPTKQMILPSTLSNRNKLEDAVLDVLQSVVILIQDRHGVLDAKVLGAALTPGDLRQPVEVVPCDVKLGCCGLEVRKLVDLVIKHLAHGFGHRQLVRLLLEPLNQLVLAVGLQTQFAADALHLLHQPVLALALSNLTLDVLGDLGLELGVHELLLQDDKGLLHSLLDVETRQDFLEFALLTRGDGRGEICQLRRLGGDVTRGLAHGERRDLVAEEAVHRRNLLEHVDDLVGDGADDGALGVVGLLGQVLDVDETDGVSLKERCGLVLLRRLVGLGGHGALLEARDDVALLLLLHLLVGGLRGYRLGDRLDLGLARLGVLLSGRQQARQADAAVRVQDGRQGALLAVHGEGARDLRKDTGIVDVIDVADNVLVLVLVLEQEGTDIRLASLDHLGDGGGDVGVLDGDGLVEAGEQRSLRNGDGQDLGVDIGHDGLLQALVRCSAPAPAAAVALVVSASGSRRRAASRTAGLAILCSPGPLALGGRVGGRALCLGQLLLLELALVLDVCLVFLLGQGLDLGVKEAAVVLLLQPSC</sequence>
<proteinExistence type="predicted"/>
<dbReference type="AntiFam" id="ANF00086">
    <property type="entry name" value="Shadow ORF (opposite lon)"/>
</dbReference>